<keyword evidence="3" id="KW-0809">Transit peptide</keyword>
<dbReference type="OrthoDB" id="637682at2759"/>
<dbReference type="AlphaFoldDB" id="A0A9Q0QNF1"/>
<dbReference type="GO" id="GO:0003676">
    <property type="term" value="F:nucleic acid binding"/>
    <property type="evidence" value="ECO:0007669"/>
    <property type="project" value="InterPro"/>
</dbReference>
<protein>
    <submittedName>
        <fullName evidence="5">Uncharacterized protein</fullName>
    </submittedName>
</protein>
<keyword evidence="2" id="KW-0804">Transcription</keyword>
<keyword evidence="2" id="KW-0806">Transcription termination</keyword>
<name>A0A9Q0QNF1_9MAGN</name>
<dbReference type="InterPro" id="IPR038538">
    <property type="entry name" value="MTERF_sf"/>
</dbReference>
<evidence type="ECO:0000313" key="5">
    <source>
        <dbReference type="EMBL" id="KAJ4966055.1"/>
    </source>
</evidence>
<evidence type="ECO:0000256" key="1">
    <source>
        <dbReference type="ARBA" id="ARBA00007692"/>
    </source>
</evidence>
<dbReference type="InterPro" id="IPR003690">
    <property type="entry name" value="MTERF"/>
</dbReference>
<dbReference type="Gene3D" id="1.25.70.10">
    <property type="entry name" value="Transcription termination factor 3, mitochondrial"/>
    <property type="match status" value="1"/>
</dbReference>
<evidence type="ECO:0000256" key="4">
    <source>
        <dbReference type="SAM" id="MobiDB-lite"/>
    </source>
</evidence>
<accession>A0A9Q0QNF1</accession>
<feature type="compositionally biased region" description="Basic and acidic residues" evidence="4">
    <location>
        <begin position="473"/>
        <end position="482"/>
    </location>
</feature>
<evidence type="ECO:0000256" key="3">
    <source>
        <dbReference type="ARBA" id="ARBA00022946"/>
    </source>
</evidence>
<gene>
    <name evidence="5" type="ORF">NE237_017904</name>
</gene>
<sequence>MFSIFLKRLVPIGRTVRDSTVQPSFQQNLSCLQSISAKPSQDLNPFVVSYLINRCGLSPAAATSASKRVNFETSDRPDSVLTLFRNHGFTETQISDLIKKQPSLIVADPAKTLLPKLKFFHSSGISCRELAKILSRDPVILHSSLDKKIIPAFNFFKGLVGTVENVVIALKYQTRFLKCDLEHLARNVAILRENRVSESDIVMLLTKYPRSIIPGSDRFNEIVEEAKKMGFNPATTFFVVAIHALASMSKSTWKQKLEVYQRWGLCENEIFSAFRLYPWFMTLSETKIVSQMDFFVKRMGLELADIMKDPLILGFSLEKRIIPRCSVLRVLMLKGLVKKDLKIGYLLKRSEKQFLERFVTMYVKEVPQLLDVYKGKTSLLELGYRYEEGRRPGPSLSDPNEIRPVVDDGGTRAYDDHYHRKENVVIDEDQHVGSKGGTVEPQTLEKVVEPAAVMPQPSKKSKVSQSQTAAPAEAKRGGRAARNDGHALLLGSAAKAEDKTVEYGLQKALEKYTELVRCCMSDLLLEDVDIMAWL</sequence>
<organism evidence="5 6">
    <name type="scientific">Protea cynaroides</name>
    <dbReference type="NCBI Taxonomy" id="273540"/>
    <lineage>
        <taxon>Eukaryota</taxon>
        <taxon>Viridiplantae</taxon>
        <taxon>Streptophyta</taxon>
        <taxon>Embryophyta</taxon>
        <taxon>Tracheophyta</taxon>
        <taxon>Spermatophyta</taxon>
        <taxon>Magnoliopsida</taxon>
        <taxon>Proteales</taxon>
        <taxon>Proteaceae</taxon>
        <taxon>Protea</taxon>
    </lineage>
</organism>
<evidence type="ECO:0000313" key="6">
    <source>
        <dbReference type="Proteomes" id="UP001141806"/>
    </source>
</evidence>
<comment type="similarity">
    <text evidence="1">Belongs to the mTERF family.</text>
</comment>
<dbReference type="PANTHER" id="PTHR13068:SF133">
    <property type="entry name" value="MITOCHONDRIAL TRANSCRIPTION TERMINATION FACTOR FAMILY PROTEIN"/>
    <property type="match status" value="1"/>
</dbReference>
<dbReference type="Pfam" id="PF02536">
    <property type="entry name" value="mTERF"/>
    <property type="match status" value="1"/>
</dbReference>
<dbReference type="SMART" id="SM00733">
    <property type="entry name" value="Mterf"/>
    <property type="match status" value="6"/>
</dbReference>
<comment type="caution">
    <text evidence="5">The sequence shown here is derived from an EMBL/GenBank/DDBJ whole genome shotgun (WGS) entry which is preliminary data.</text>
</comment>
<keyword evidence="6" id="KW-1185">Reference proteome</keyword>
<dbReference type="EMBL" id="JAMYWD010000007">
    <property type="protein sequence ID" value="KAJ4966055.1"/>
    <property type="molecule type" value="Genomic_DNA"/>
</dbReference>
<dbReference type="PANTHER" id="PTHR13068">
    <property type="entry name" value="CGI-12 PROTEIN-RELATED"/>
    <property type="match status" value="1"/>
</dbReference>
<proteinExistence type="inferred from homology"/>
<feature type="region of interest" description="Disordered" evidence="4">
    <location>
        <begin position="452"/>
        <end position="482"/>
    </location>
</feature>
<feature type="compositionally biased region" description="Low complexity" evidence="4">
    <location>
        <begin position="455"/>
        <end position="467"/>
    </location>
</feature>
<evidence type="ECO:0000256" key="2">
    <source>
        <dbReference type="ARBA" id="ARBA00022472"/>
    </source>
</evidence>
<dbReference type="FunFam" id="1.25.70.10:FF:000001">
    <property type="entry name" value="Mitochondrial transcription termination factor-like"/>
    <property type="match status" value="1"/>
</dbReference>
<dbReference type="Proteomes" id="UP001141806">
    <property type="component" value="Unassembled WGS sequence"/>
</dbReference>
<keyword evidence="2" id="KW-0805">Transcription regulation</keyword>
<dbReference type="GO" id="GO:0006353">
    <property type="term" value="P:DNA-templated transcription termination"/>
    <property type="evidence" value="ECO:0007669"/>
    <property type="project" value="UniProtKB-KW"/>
</dbReference>
<reference evidence="5" key="1">
    <citation type="journal article" date="2023" name="Plant J.">
        <title>The genome of the king protea, Protea cynaroides.</title>
        <authorList>
            <person name="Chang J."/>
            <person name="Duong T.A."/>
            <person name="Schoeman C."/>
            <person name="Ma X."/>
            <person name="Roodt D."/>
            <person name="Barker N."/>
            <person name="Li Z."/>
            <person name="Van de Peer Y."/>
            <person name="Mizrachi E."/>
        </authorList>
    </citation>
    <scope>NUCLEOTIDE SEQUENCE</scope>
    <source>
        <tissue evidence="5">Young leaves</tissue>
    </source>
</reference>